<protein>
    <recommendedName>
        <fullName evidence="3">Bacterial sugar transferase domain-containing protein</fullName>
    </recommendedName>
</protein>
<gene>
    <name evidence="4" type="ORF">DN068_13635</name>
</gene>
<dbReference type="PANTHER" id="PTHR30576:SF0">
    <property type="entry name" value="UNDECAPRENYL-PHOSPHATE N-ACETYLGALACTOSAMINYL 1-PHOSPHATE TRANSFERASE-RELATED"/>
    <property type="match status" value="1"/>
</dbReference>
<evidence type="ECO:0000313" key="5">
    <source>
        <dbReference type="Proteomes" id="UP000248745"/>
    </source>
</evidence>
<evidence type="ECO:0000259" key="3">
    <source>
        <dbReference type="Pfam" id="PF02397"/>
    </source>
</evidence>
<dbReference type="Proteomes" id="UP000248745">
    <property type="component" value="Unassembled WGS sequence"/>
</dbReference>
<dbReference type="EMBL" id="QKTW01000018">
    <property type="protein sequence ID" value="PZF72390.1"/>
    <property type="molecule type" value="Genomic_DNA"/>
</dbReference>
<dbReference type="PANTHER" id="PTHR30576">
    <property type="entry name" value="COLANIC BIOSYNTHESIS UDP-GLUCOSE LIPID CARRIER TRANSFERASE"/>
    <property type="match status" value="1"/>
</dbReference>
<dbReference type="InterPro" id="IPR003362">
    <property type="entry name" value="Bact_transf"/>
</dbReference>
<keyword evidence="2" id="KW-0812">Transmembrane</keyword>
<organism evidence="4 5">
    <name type="scientific">Taibaiella soli</name>
    <dbReference type="NCBI Taxonomy" id="1649169"/>
    <lineage>
        <taxon>Bacteria</taxon>
        <taxon>Pseudomonadati</taxon>
        <taxon>Bacteroidota</taxon>
        <taxon>Chitinophagia</taxon>
        <taxon>Chitinophagales</taxon>
        <taxon>Chitinophagaceae</taxon>
        <taxon>Taibaiella</taxon>
    </lineage>
</organism>
<proteinExistence type="inferred from homology"/>
<sequence>MEQPIIFKIPSTTERHTKLVPVHSDTAEIREMFREISQRYMVYQQPSFYFRAKRIMDITLSMIFILLVMSWLVPIVALLIKLTSRGPVFFIQKRTGHQGIEFDCFKFRTMYINNDADTKQATANDKRITMVGKFLRLTHLDETPQLFNVLLGDMSVVGPRPHMLYHTRHYAQTIPYYNLRHEAVPGMTGMAQIKGYLGEITIDRELRKRIQWDIYYLKNRSIGMDIKILIITVLQVFQKAFSVFKKKD</sequence>
<evidence type="ECO:0000313" key="4">
    <source>
        <dbReference type="EMBL" id="PZF72390.1"/>
    </source>
</evidence>
<keyword evidence="2" id="KW-1133">Transmembrane helix</keyword>
<dbReference type="GO" id="GO:0016780">
    <property type="term" value="F:phosphotransferase activity, for other substituted phosphate groups"/>
    <property type="evidence" value="ECO:0007669"/>
    <property type="project" value="TreeGrafter"/>
</dbReference>
<name>A0A2W2AJF4_9BACT</name>
<comment type="similarity">
    <text evidence="1">Belongs to the bacterial sugar transferase family.</text>
</comment>
<evidence type="ECO:0000256" key="1">
    <source>
        <dbReference type="ARBA" id="ARBA00006464"/>
    </source>
</evidence>
<dbReference type="RefSeq" id="WP_110999485.1">
    <property type="nucleotide sequence ID" value="NZ_QKTW01000018.1"/>
</dbReference>
<keyword evidence="2" id="KW-0472">Membrane</keyword>
<dbReference type="OrthoDB" id="9808602at2"/>
<reference evidence="4 5" key="1">
    <citation type="submission" date="2018-06" db="EMBL/GenBank/DDBJ databases">
        <title>Mucibacter soli gen. nov., sp. nov., a new member of the family Chitinophagaceae producing mucin.</title>
        <authorList>
            <person name="Kim M.-K."/>
            <person name="Park S."/>
            <person name="Kim T.-S."/>
            <person name="Joung Y."/>
            <person name="Han J.-H."/>
            <person name="Kim S.B."/>
        </authorList>
    </citation>
    <scope>NUCLEOTIDE SEQUENCE [LARGE SCALE GENOMIC DNA]</scope>
    <source>
        <strain evidence="4 5">R1-15</strain>
    </source>
</reference>
<feature type="transmembrane region" description="Helical" evidence="2">
    <location>
        <begin position="58"/>
        <end position="80"/>
    </location>
</feature>
<dbReference type="AlphaFoldDB" id="A0A2W2AJF4"/>
<keyword evidence="5" id="KW-1185">Reference proteome</keyword>
<feature type="domain" description="Bacterial sugar transferase" evidence="3">
    <location>
        <begin position="53"/>
        <end position="237"/>
    </location>
</feature>
<comment type="caution">
    <text evidence="4">The sequence shown here is derived from an EMBL/GenBank/DDBJ whole genome shotgun (WGS) entry which is preliminary data.</text>
</comment>
<evidence type="ECO:0000256" key="2">
    <source>
        <dbReference type="SAM" id="Phobius"/>
    </source>
</evidence>
<dbReference type="Pfam" id="PF02397">
    <property type="entry name" value="Bac_transf"/>
    <property type="match status" value="1"/>
</dbReference>
<accession>A0A2W2AJF4</accession>